<proteinExistence type="predicted"/>
<dbReference type="RefSeq" id="WP_192025232.1">
    <property type="nucleotide sequence ID" value="NZ_JACYTN010000006.1"/>
</dbReference>
<sequence>MFGNYEARSPVSQPFVWVAEYADGTVLSEFDYTTTEENRFQDIEKHKLIRFGLIGNDARMYFEVFGGIFKILGHMLQIDYVTEEKSYQLTGQPFMYDDLITYKDAEFTFNPRILGSGSSAITQFNFGFKVKLKLEDVEFNFQAVCQIPHSQVACMEIKLVANKDLDGRVEIKRNGNRVDIIDAPLQEGIGGMITWELR</sequence>
<reference evidence="1 2" key="1">
    <citation type="submission" date="2020-09" db="EMBL/GenBank/DDBJ databases">
        <title>Paenibacillus sp. CAU 1523 isolated from sand of Haeundae Beach.</title>
        <authorList>
            <person name="Kim W."/>
        </authorList>
    </citation>
    <scope>NUCLEOTIDE SEQUENCE [LARGE SCALE GENOMIC DNA]</scope>
    <source>
        <strain evidence="1 2">CAU 1523</strain>
    </source>
</reference>
<gene>
    <name evidence="1" type="ORF">IFO66_11240</name>
</gene>
<dbReference type="EMBL" id="JACYTN010000006">
    <property type="protein sequence ID" value="MBD8498876.1"/>
    <property type="molecule type" value="Genomic_DNA"/>
</dbReference>
<comment type="caution">
    <text evidence="1">The sequence shown here is derived from an EMBL/GenBank/DDBJ whole genome shotgun (WGS) entry which is preliminary data.</text>
</comment>
<evidence type="ECO:0000313" key="2">
    <source>
        <dbReference type="Proteomes" id="UP000634529"/>
    </source>
</evidence>
<keyword evidence="2" id="KW-1185">Reference proteome</keyword>
<accession>A0ABR9B124</accession>
<dbReference type="Proteomes" id="UP000634529">
    <property type="component" value="Unassembled WGS sequence"/>
</dbReference>
<name>A0ABR9B124_9BACL</name>
<protein>
    <submittedName>
        <fullName evidence="1">Uncharacterized protein</fullName>
    </submittedName>
</protein>
<evidence type="ECO:0000313" key="1">
    <source>
        <dbReference type="EMBL" id="MBD8498876.1"/>
    </source>
</evidence>
<organism evidence="1 2">
    <name type="scientific">Paenibacillus arenosi</name>
    <dbReference type="NCBI Taxonomy" id="2774142"/>
    <lineage>
        <taxon>Bacteria</taxon>
        <taxon>Bacillati</taxon>
        <taxon>Bacillota</taxon>
        <taxon>Bacilli</taxon>
        <taxon>Bacillales</taxon>
        <taxon>Paenibacillaceae</taxon>
        <taxon>Paenibacillus</taxon>
    </lineage>
</organism>